<reference evidence="1" key="1">
    <citation type="journal article" date="2013" name="Genetics">
        <title>The draft genome and transcriptome of Panagrellus redivivus are shaped by the harsh demands of a free-living lifestyle.</title>
        <authorList>
            <person name="Srinivasan J."/>
            <person name="Dillman A.R."/>
            <person name="Macchietto M.G."/>
            <person name="Heikkinen L."/>
            <person name="Lakso M."/>
            <person name="Fracchia K.M."/>
            <person name="Antoshechkin I."/>
            <person name="Mortazavi A."/>
            <person name="Wong G."/>
            <person name="Sternberg P.W."/>
        </authorList>
    </citation>
    <scope>NUCLEOTIDE SEQUENCE [LARGE SCALE GENOMIC DNA]</scope>
    <source>
        <strain evidence="1">MT8872</strain>
    </source>
</reference>
<reference evidence="2" key="2">
    <citation type="submission" date="2020-10" db="UniProtKB">
        <authorList>
            <consortium name="WormBaseParasite"/>
        </authorList>
    </citation>
    <scope>IDENTIFICATION</scope>
</reference>
<organism evidence="1 2">
    <name type="scientific">Panagrellus redivivus</name>
    <name type="common">Microworm</name>
    <dbReference type="NCBI Taxonomy" id="6233"/>
    <lineage>
        <taxon>Eukaryota</taxon>
        <taxon>Metazoa</taxon>
        <taxon>Ecdysozoa</taxon>
        <taxon>Nematoda</taxon>
        <taxon>Chromadorea</taxon>
        <taxon>Rhabditida</taxon>
        <taxon>Tylenchina</taxon>
        <taxon>Panagrolaimomorpha</taxon>
        <taxon>Panagrolaimoidea</taxon>
        <taxon>Panagrolaimidae</taxon>
        <taxon>Panagrellus</taxon>
    </lineage>
</organism>
<accession>A0A7E5A0D2</accession>
<dbReference type="Proteomes" id="UP000492821">
    <property type="component" value="Unassembled WGS sequence"/>
</dbReference>
<dbReference type="AlphaFoldDB" id="A0A7E5A0D2"/>
<name>A0A7E5A0D2_PANRE</name>
<protein>
    <submittedName>
        <fullName evidence="2">Transmembrane protein</fullName>
    </submittedName>
</protein>
<evidence type="ECO:0000313" key="2">
    <source>
        <dbReference type="WBParaSite" id="Pan_g6119.t1"/>
    </source>
</evidence>
<sequence>MDGFWIAEKVASVIGVVSFGINGAVNTCLIKRVYYTDVESTFASNSSFTAYKLMYLALEAIHKLQLVSYRNCKVFGSLAVAEI</sequence>
<dbReference type="WBParaSite" id="Pan_g6119.t1">
    <property type="protein sequence ID" value="Pan_g6119.t1"/>
    <property type="gene ID" value="Pan_g6119"/>
</dbReference>
<evidence type="ECO:0000313" key="1">
    <source>
        <dbReference type="Proteomes" id="UP000492821"/>
    </source>
</evidence>
<proteinExistence type="predicted"/>
<keyword evidence="1" id="KW-1185">Reference proteome</keyword>